<gene>
    <name evidence="2" type="ORF">HMPREF9370_1619</name>
</gene>
<proteinExistence type="predicted"/>
<sequence>MNNQRFNPTHQNLPQGQQEEWERKLEQLRRQNSGQPLSGGARQVSAAIRPQPAMKNLAQTEARERALQEYLREWQEEINAEFSAEQPVEDTAVLLQEDWIAAQAALQGDAEESAIESTHTVWLNPKRQIKSEQAIEQKEFFDKDTPPISTENIPVSINVINPQVAPKQPVTCLSEKELLERLTAKLLPHLTDAVSGMIRTAVQKQTAVLTYQIQETLAKETPGLVKEVLDHNLASVMKDIRYDLKYKR</sequence>
<evidence type="ECO:0000256" key="1">
    <source>
        <dbReference type="SAM" id="MobiDB-lite"/>
    </source>
</evidence>
<dbReference type="OrthoDB" id="8613599at2"/>
<keyword evidence="3" id="KW-1185">Reference proteome</keyword>
<accession>G4CRA9</accession>
<dbReference type="PATRIC" id="fig|1030841.3.peg.1607"/>
<reference evidence="2 3" key="1">
    <citation type="submission" date="2011-06" db="EMBL/GenBank/DDBJ databases">
        <authorList>
            <person name="Muzny D."/>
            <person name="Qin X."/>
            <person name="Deng J."/>
            <person name="Jiang H."/>
            <person name="Liu Y."/>
            <person name="Qu J."/>
            <person name="Song X.-Z."/>
            <person name="Zhang L."/>
            <person name="Thornton R."/>
            <person name="Coyle M."/>
            <person name="Francisco L."/>
            <person name="Jackson L."/>
            <person name="Javaid M."/>
            <person name="Korchina V."/>
            <person name="Kovar C."/>
            <person name="Mata R."/>
            <person name="Mathew T."/>
            <person name="Ngo R."/>
            <person name="Nguyen L."/>
            <person name="Nguyen N."/>
            <person name="Okwuonu G."/>
            <person name="Ongeri F."/>
            <person name="Pham C."/>
            <person name="Simmons D."/>
            <person name="Wilczek-Boney K."/>
            <person name="Hale W."/>
            <person name="Jakkamsetti A."/>
            <person name="Pham P."/>
            <person name="Ruth R."/>
            <person name="San Lucas F."/>
            <person name="Warren J."/>
            <person name="Zhang J."/>
            <person name="Zhao Z."/>
            <person name="Zhou C."/>
            <person name="Zhu D."/>
            <person name="Lee S."/>
            <person name="Bess C."/>
            <person name="Blankenburg K."/>
            <person name="Forbes L."/>
            <person name="Fu Q."/>
            <person name="Gubbala S."/>
            <person name="Hirani K."/>
            <person name="Jayaseelan J.C."/>
            <person name="Lara F."/>
            <person name="Munidasa M."/>
            <person name="Palculict T."/>
            <person name="Patil S."/>
            <person name="Pu L.-L."/>
            <person name="Saada N."/>
            <person name="Tang L."/>
            <person name="Weissenberger G."/>
            <person name="Zhu Y."/>
            <person name="Hemphill L."/>
            <person name="Shang Y."/>
            <person name="Youmans B."/>
            <person name="Ayvaz T."/>
            <person name="Ross M."/>
            <person name="Santibanez J."/>
            <person name="Aqrawi P."/>
            <person name="Gross S."/>
            <person name="Joshi V."/>
            <person name="Fowler G."/>
            <person name="Nazareth L."/>
            <person name="Reid J."/>
            <person name="Worley K."/>
            <person name="Petrosino J."/>
            <person name="Highlander S."/>
            <person name="Gibbs R."/>
        </authorList>
    </citation>
    <scope>NUCLEOTIDE SEQUENCE [LARGE SCALE GENOMIC DNA]</scope>
    <source>
        <strain evidence="2 3">9715</strain>
    </source>
</reference>
<evidence type="ECO:0000313" key="2">
    <source>
        <dbReference type="EMBL" id="EGZ45522.1"/>
    </source>
</evidence>
<dbReference type="Proteomes" id="UP000005336">
    <property type="component" value="Unassembled WGS sequence"/>
</dbReference>
<dbReference type="RefSeq" id="WP_009116760.1">
    <property type="nucleotide sequence ID" value="NZ_JH165159.1"/>
</dbReference>
<dbReference type="AlphaFoldDB" id="G4CRA9"/>
<dbReference type="EMBL" id="AGAZ01000058">
    <property type="protein sequence ID" value="EGZ45522.1"/>
    <property type="molecule type" value="Genomic_DNA"/>
</dbReference>
<comment type="caution">
    <text evidence="2">The sequence shown here is derived from an EMBL/GenBank/DDBJ whole genome shotgun (WGS) entry which is preliminary data.</text>
</comment>
<protein>
    <submittedName>
        <fullName evidence="2">Uncharacterized protein</fullName>
    </submittedName>
</protein>
<dbReference type="HOGENOM" id="CLU_085986_0_0_4"/>
<name>G4CRA9_9NEIS</name>
<feature type="region of interest" description="Disordered" evidence="1">
    <location>
        <begin position="30"/>
        <end position="53"/>
    </location>
</feature>
<evidence type="ECO:0000313" key="3">
    <source>
        <dbReference type="Proteomes" id="UP000005336"/>
    </source>
</evidence>
<organism evidence="2 3">
    <name type="scientific">Neisseria wadsworthii 9715</name>
    <dbReference type="NCBI Taxonomy" id="1030841"/>
    <lineage>
        <taxon>Bacteria</taxon>
        <taxon>Pseudomonadati</taxon>
        <taxon>Pseudomonadota</taxon>
        <taxon>Betaproteobacteria</taxon>
        <taxon>Neisseriales</taxon>
        <taxon>Neisseriaceae</taxon>
        <taxon>Neisseria</taxon>
    </lineage>
</organism>
<dbReference type="STRING" id="1030841.HMPREF9370_1619"/>